<accession>A0A6P0HGZ5</accession>
<protein>
    <submittedName>
        <fullName evidence="1">Acyl--CoA ligase</fullName>
    </submittedName>
</protein>
<dbReference type="EMBL" id="JAAGXA010000003">
    <property type="protein sequence ID" value="NEN77806.1"/>
    <property type="molecule type" value="Genomic_DNA"/>
</dbReference>
<dbReference type="AlphaFoldDB" id="A0A6P0HGZ5"/>
<keyword evidence="1" id="KW-0436">Ligase</keyword>
<keyword evidence="2" id="KW-1185">Reference proteome</keyword>
<comment type="caution">
    <text evidence="1">The sequence shown here is derived from an EMBL/GenBank/DDBJ whole genome shotgun (WGS) entry which is preliminary data.</text>
</comment>
<dbReference type="GO" id="GO:0016874">
    <property type="term" value="F:ligase activity"/>
    <property type="evidence" value="ECO:0007669"/>
    <property type="project" value="UniProtKB-KW"/>
</dbReference>
<dbReference type="RefSeq" id="WP_163771169.1">
    <property type="nucleotide sequence ID" value="NZ_JAAGXA010000003.1"/>
</dbReference>
<sequence length="374" mass="40491">MKDVTLTPEEVLAWPHDADLLNSRPWHVDWSGTRLADLERLVEERMPPRCAFHTSGSTGPPRPWEMRPEQMLAEVLALGDVLAAGGGIDAVVAFAPPRHRYGAHCSVLLPAALGVPAWVRPRSMGALPPLRGRVLVVGIPSTFAILRHRLAWLEAAAAVTVLHSSATLPAAAGALEDEAALAAPGADLTVVELLGSTESGAVATRRRGDDLWTLLPGVSFAGPREETAGPEERLVVRSPWLARAPGSAEDRVVHRLDDVVERHGPDRLRLVARAGRFVKVNGVRHHLDEVAARFGAQLRREVACIGVVDPDVGEHFELYVVEPTAGLVDIGDDLRRAIDVVGVHPRRVRLVTELVTSSTGKVVSGQTYFREERQ</sequence>
<evidence type="ECO:0000313" key="1">
    <source>
        <dbReference type="EMBL" id="NEN77806.1"/>
    </source>
</evidence>
<organism evidence="1 2">
    <name type="scientific">Nocardioides zeae</name>
    <dbReference type="NCBI Taxonomy" id="1457234"/>
    <lineage>
        <taxon>Bacteria</taxon>
        <taxon>Bacillati</taxon>
        <taxon>Actinomycetota</taxon>
        <taxon>Actinomycetes</taxon>
        <taxon>Propionibacteriales</taxon>
        <taxon>Nocardioidaceae</taxon>
        <taxon>Nocardioides</taxon>
    </lineage>
</organism>
<dbReference type="Gene3D" id="3.40.50.12780">
    <property type="entry name" value="N-terminal domain of ligase-like"/>
    <property type="match status" value="1"/>
</dbReference>
<dbReference type="Proteomes" id="UP000468687">
    <property type="component" value="Unassembled WGS sequence"/>
</dbReference>
<reference evidence="1 2" key="1">
    <citation type="journal article" date="2014" name="Int. J. Syst. Evol. Microbiol.">
        <title>Nocardioides zeae sp. nov., isolated from the stem of Zea mays.</title>
        <authorList>
            <person name="Glaeser S.P."/>
            <person name="McInroy J.A."/>
            <person name="Busse H.J."/>
            <person name="Kampfer P."/>
        </authorList>
    </citation>
    <scope>NUCLEOTIDE SEQUENCE [LARGE SCALE GENOMIC DNA]</scope>
    <source>
        <strain evidence="1 2">JCM 30728</strain>
    </source>
</reference>
<proteinExistence type="predicted"/>
<gene>
    <name evidence="1" type="ORF">G3T38_05895</name>
</gene>
<evidence type="ECO:0000313" key="2">
    <source>
        <dbReference type="Proteomes" id="UP000468687"/>
    </source>
</evidence>
<dbReference type="InterPro" id="IPR042099">
    <property type="entry name" value="ANL_N_sf"/>
</dbReference>
<dbReference type="SUPFAM" id="SSF56801">
    <property type="entry name" value="Acetyl-CoA synthetase-like"/>
    <property type="match status" value="1"/>
</dbReference>
<name>A0A6P0HGZ5_9ACTN</name>